<name>A0A5A7U0A6_CUCMM</name>
<feature type="transmembrane region" description="Helical" evidence="1">
    <location>
        <begin position="76"/>
        <end position="95"/>
    </location>
</feature>
<dbReference type="Proteomes" id="UP000321393">
    <property type="component" value="Unassembled WGS sequence"/>
</dbReference>
<gene>
    <name evidence="2" type="ORF">E6C27_scaffold115G001190</name>
</gene>
<keyword evidence="1" id="KW-0812">Transmembrane</keyword>
<sequence>MTLLAKWIWQFYHEADTLCHNVIISKYGPRPFNWIGGVVKSTSRNPWKDISSEFSLLSQFIQGMGGDTYFWKDKEVMLGTKLAFGVWFSKVLKYLTYRYILTKSFGDVNPSSTRISIFYLSFFFLGSMAVFDLLSLLGEFSSERGMFVFSILVLQEAFLATLSFIARPISPKLMPLSIIDVEDKNIQGGEVLYVADPPCSQASRSHLRSSSIRPF</sequence>
<dbReference type="AlphaFoldDB" id="A0A5A7U0A6"/>
<protein>
    <submittedName>
        <fullName evidence="2">Uncharacterized protein</fullName>
    </submittedName>
</protein>
<feature type="transmembrane region" description="Helical" evidence="1">
    <location>
        <begin position="146"/>
        <end position="166"/>
    </location>
</feature>
<comment type="caution">
    <text evidence="2">The sequence shown here is derived from an EMBL/GenBank/DDBJ whole genome shotgun (WGS) entry which is preliminary data.</text>
</comment>
<dbReference type="EMBL" id="SSTE01013117">
    <property type="protein sequence ID" value="KAA0047637.1"/>
    <property type="molecule type" value="Genomic_DNA"/>
</dbReference>
<reference evidence="2 3" key="1">
    <citation type="submission" date="2019-08" db="EMBL/GenBank/DDBJ databases">
        <title>Draft genome sequences of two oriental melons (Cucumis melo L. var makuwa).</title>
        <authorList>
            <person name="Kwon S.-Y."/>
        </authorList>
    </citation>
    <scope>NUCLEOTIDE SEQUENCE [LARGE SCALE GENOMIC DNA]</scope>
    <source>
        <strain evidence="3">cv. SW 3</strain>
        <tissue evidence="2">Leaf</tissue>
    </source>
</reference>
<evidence type="ECO:0000256" key="1">
    <source>
        <dbReference type="SAM" id="Phobius"/>
    </source>
</evidence>
<evidence type="ECO:0000313" key="3">
    <source>
        <dbReference type="Proteomes" id="UP000321393"/>
    </source>
</evidence>
<keyword evidence="1" id="KW-0472">Membrane</keyword>
<evidence type="ECO:0000313" key="2">
    <source>
        <dbReference type="EMBL" id="KAA0047637.1"/>
    </source>
</evidence>
<keyword evidence="1" id="KW-1133">Transmembrane helix</keyword>
<feature type="transmembrane region" description="Helical" evidence="1">
    <location>
        <begin position="116"/>
        <end position="134"/>
    </location>
</feature>
<organism evidence="2 3">
    <name type="scientific">Cucumis melo var. makuwa</name>
    <name type="common">Oriental melon</name>
    <dbReference type="NCBI Taxonomy" id="1194695"/>
    <lineage>
        <taxon>Eukaryota</taxon>
        <taxon>Viridiplantae</taxon>
        <taxon>Streptophyta</taxon>
        <taxon>Embryophyta</taxon>
        <taxon>Tracheophyta</taxon>
        <taxon>Spermatophyta</taxon>
        <taxon>Magnoliopsida</taxon>
        <taxon>eudicotyledons</taxon>
        <taxon>Gunneridae</taxon>
        <taxon>Pentapetalae</taxon>
        <taxon>rosids</taxon>
        <taxon>fabids</taxon>
        <taxon>Cucurbitales</taxon>
        <taxon>Cucurbitaceae</taxon>
        <taxon>Benincaseae</taxon>
        <taxon>Cucumis</taxon>
    </lineage>
</organism>
<accession>A0A5A7U0A6</accession>
<proteinExistence type="predicted"/>